<organism evidence="6 7">
    <name type="scientific">Microbulbifer epialgicus</name>
    <dbReference type="NCBI Taxonomy" id="393907"/>
    <lineage>
        <taxon>Bacteria</taxon>
        <taxon>Pseudomonadati</taxon>
        <taxon>Pseudomonadota</taxon>
        <taxon>Gammaproteobacteria</taxon>
        <taxon>Cellvibrionales</taxon>
        <taxon>Microbulbiferaceae</taxon>
        <taxon>Microbulbifer</taxon>
    </lineage>
</organism>
<dbReference type="InterPro" id="IPR017975">
    <property type="entry name" value="Tubulin_CS"/>
</dbReference>
<dbReference type="InterPro" id="IPR003008">
    <property type="entry name" value="Tubulin_FtsZ_GTPase"/>
</dbReference>
<comment type="similarity">
    <text evidence="1">Belongs to the tubulin family.</text>
</comment>
<reference evidence="6 7" key="1">
    <citation type="submission" date="2024-08" db="EMBL/GenBank/DDBJ databases">
        <authorList>
            <person name="Ishaq N."/>
        </authorList>
    </citation>
    <scope>NUCLEOTIDE SEQUENCE [LARGE SCALE GENOMIC DNA]</scope>
    <source>
        <strain evidence="6 7">DSM 18651</strain>
    </source>
</reference>
<sequence>MANEIISIHIGGAGCRIGLSFWDLLRRESGLDTQGKPTGEISTKASETLFQETGFGAKVPRSLFVDLDPRTINEVKQHEMGALFHEDYLVSGDSGTGGVYARGYEQGKKVIDTVFDKIRKIEDNCDSIQGFMIFMSTGGGTGAGLGALILEQLRQKYLKIPRLVFAVYPSALEANATSPYNSLMSSHKLLRDADMTVVLENSTFKYLRDSHSQQINENNKIACIISDVTAPIRDQNGAYKSIRELIDNLVPFPRFSFMLAVHEAIDSSRFGADNSAQRLSESAFDPRDFIASIPDFNWDTDKYLGMDFIFWGNLNTEAINSAMTWFNLKYAGQFKHWFPGQIRSSLHSSVRPVFDHVDREDATVTILGNNSGIMKFFDTNVIQPAKLIRTSGAYLHQYYEAGMVAKDFDDAFENFNFLLKDYSDATTPAVDEKEEEKE</sequence>
<dbReference type="InterPro" id="IPR004057">
    <property type="entry name" value="Epsilon_tubulin"/>
</dbReference>
<dbReference type="SUPFAM" id="SSF55307">
    <property type="entry name" value="Tubulin C-terminal domain-like"/>
    <property type="match status" value="1"/>
</dbReference>
<accession>A0ABV4NUX2</accession>
<dbReference type="InterPro" id="IPR000217">
    <property type="entry name" value="Tubulin"/>
</dbReference>
<dbReference type="InterPro" id="IPR023123">
    <property type="entry name" value="Tubulin_C"/>
</dbReference>
<dbReference type="Gene3D" id="1.10.287.600">
    <property type="entry name" value="Helix hairpin bin"/>
    <property type="match status" value="1"/>
</dbReference>
<evidence type="ECO:0000256" key="1">
    <source>
        <dbReference type="ARBA" id="ARBA00009636"/>
    </source>
</evidence>
<dbReference type="Proteomes" id="UP001569428">
    <property type="component" value="Unassembled WGS sequence"/>
</dbReference>
<keyword evidence="2" id="KW-0493">Microtubule</keyword>
<dbReference type="SUPFAM" id="SSF52490">
    <property type="entry name" value="Tubulin nucleotide-binding domain-like"/>
    <property type="match status" value="1"/>
</dbReference>
<gene>
    <name evidence="6" type="ORF">ACCI49_01395</name>
</gene>
<dbReference type="PANTHER" id="PTHR11588">
    <property type="entry name" value="TUBULIN"/>
    <property type="match status" value="1"/>
</dbReference>
<protein>
    <recommendedName>
        <fullName evidence="5">Tubulin/FtsZ GTPase domain-containing protein</fullName>
    </recommendedName>
</protein>
<dbReference type="EMBL" id="JBGMEK010000002">
    <property type="protein sequence ID" value="MFA0809559.1"/>
    <property type="molecule type" value="Genomic_DNA"/>
</dbReference>
<evidence type="ECO:0000313" key="6">
    <source>
        <dbReference type="EMBL" id="MFA0809559.1"/>
    </source>
</evidence>
<keyword evidence="4" id="KW-0342">GTP-binding</keyword>
<dbReference type="PRINTS" id="PR01519">
    <property type="entry name" value="EPSLNTUBULIN"/>
</dbReference>
<dbReference type="Pfam" id="PF00091">
    <property type="entry name" value="Tubulin"/>
    <property type="match status" value="1"/>
</dbReference>
<dbReference type="PROSITE" id="PS00227">
    <property type="entry name" value="TUBULIN"/>
    <property type="match status" value="1"/>
</dbReference>
<evidence type="ECO:0000259" key="5">
    <source>
        <dbReference type="SMART" id="SM00864"/>
    </source>
</evidence>
<evidence type="ECO:0000313" key="7">
    <source>
        <dbReference type="Proteomes" id="UP001569428"/>
    </source>
</evidence>
<keyword evidence="3" id="KW-0547">Nucleotide-binding</keyword>
<comment type="caution">
    <text evidence="6">The sequence shown here is derived from an EMBL/GenBank/DDBJ whole genome shotgun (WGS) entry which is preliminary data.</text>
</comment>
<dbReference type="SMART" id="SM00864">
    <property type="entry name" value="Tubulin"/>
    <property type="match status" value="1"/>
</dbReference>
<dbReference type="RefSeq" id="WP_371837179.1">
    <property type="nucleotide sequence ID" value="NZ_JBGMEK010000002.1"/>
</dbReference>
<keyword evidence="7" id="KW-1185">Reference proteome</keyword>
<evidence type="ECO:0000256" key="3">
    <source>
        <dbReference type="ARBA" id="ARBA00022741"/>
    </source>
</evidence>
<feature type="domain" description="Tubulin/FtsZ GTPase" evidence="5">
    <location>
        <begin position="46"/>
        <end position="237"/>
    </location>
</feature>
<evidence type="ECO:0000256" key="2">
    <source>
        <dbReference type="ARBA" id="ARBA00022701"/>
    </source>
</evidence>
<dbReference type="PRINTS" id="PR01161">
    <property type="entry name" value="TUBULIN"/>
</dbReference>
<evidence type="ECO:0000256" key="4">
    <source>
        <dbReference type="ARBA" id="ARBA00023134"/>
    </source>
</evidence>
<proteinExistence type="inferred from homology"/>
<dbReference type="Gene3D" id="3.40.50.1440">
    <property type="entry name" value="Tubulin/FtsZ, GTPase domain"/>
    <property type="match status" value="1"/>
</dbReference>
<name>A0ABV4NUX2_9GAMM</name>
<dbReference type="InterPro" id="IPR036525">
    <property type="entry name" value="Tubulin/FtsZ_GTPase_sf"/>
</dbReference>
<dbReference type="InterPro" id="IPR008280">
    <property type="entry name" value="Tub_FtsZ_C"/>
</dbReference>